<gene>
    <name evidence="2" type="ORF">RH857_13515</name>
</gene>
<dbReference type="SUPFAM" id="SSF53850">
    <property type="entry name" value="Periplasmic binding protein-like II"/>
    <property type="match status" value="1"/>
</dbReference>
<protein>
    <submittedName>
        <fullName evidence="2">ABC transporter substrate-binding protein</fullName>
    </submittedName>
</protein>
<organism evidence="2 3">
    <name type="scientific">Nesterenkonia flava</name>
    <dbReference type="NCBI Taxonomy" id="469799"/>
    <lineage>
        <taxon>Bacteria</taxon>
        <taxon>Bacillati</taxon>
        <taxon>Actinomycetota</taxon>
        <taxon>Actinomycetes</taxon>
        <taxon>Micrococcales</taxon>
        <taxon>Micrococcaceae</taxon>
        <taxon>Nesterenkonia</taxon>
    </lineage>
</organism>
<feature type="domain" description="SsuA/THI5-like" evidence="1">
    <location>
        <begin position="70"/>
        <end position="279"/>
    </location>
</feature>
<sequence length="355" mass="37390">LSFRTYITALPLSLTRDIVMSSLNTATRLLPVALTAASISILASCASDTDAATEDHLGEAVIQLAWLANVQNMGPYVAEDQGYYSEAGVDVELLPGGPSTTVEPLVASGQADIGVANLDSIARAVAEGGDFTVIAGIIQRNPQVLLSLADDPLSDLADIEGREVCVQTAGRSTLEAILEANGIDVTQVEFVTSDIDPAPLVAGECSVFLAYANNQPVTLELSGVSTESLHLADYGYDLMTNALFVRSPDLEDEDRQTVIKAAAEATAQGWTSALDDTDSAAQLIVEGPGADLNLDLEQQELAAESFVELIRTEETAANGLLTLSDETIQRNLEILDMVGIEADADLFDTSLLGTE</sequence>
<dbReference type="EMBL" id="JAVKGT010000078">
    <property type="protein sequence ID" value="MDR5713135.1"/>
    <property type="molecule type" value="Genomic_DNA"/>
</dbReference>
<name>A0ABU1FWS7_9MICC</name>
<dbReference type="InterPro" id="IPR015168">
    <property type="entry name" value="SsuA/THI5"/>
</dbReference>
<evidence type="ECO:0000313" key="3">
    <source>
        <dbReference type="Proteomes" id="UP001260872"/>
    </source>
</evidence>
<dbReference type="RefSeq" id="WP_310538498.1">
    <property type="nucleotide sequence ID" value="NZ_JAVKGT010000078.1"/>
</dbReference>
<reference evidence="3" key="1">
    <citation type="submission" date="2023-07" db="EMBL/GenBank/DDBJ databases">
        <title>Description of three actinobacteria isolated from air of manufacturing shop in a pharmaceutical factory.</title>
        <authorList>
            <person name="Zhang D.-F."/>
        </authorList>
    </citation>
    <scope>NUCLEOTIDE SEQUENCE [LARGE SCALE GENOMIC DNA]</scope>
    <source>
        <strain evidence="3">CCTCC AB 207010</strain>
    </source>
</reference>
<dbReference type="PANTHER" id="PTHR31528">
    <property type="entry name" value="4-AMINO-5-HYDROXYMETHYL-2-METHYLPYRIMIDINE PHOSPHATE SYNTHASE THI11-RELATED"/>
    <property type="match status" value="1"/>
</dbReference>
<evidence type="ECO:0000259" key="1">
    <source>
        <dbReference type="Pfam" id="PF09084"/>
    </source>
</evidence>
<evidence type="ECO:0000313" key="2">
    <source>
        <dbReference type="EMBL" id="MDR5713135.1"/>
    </source>
</evidence>
<feature type="non-terminal residue" evidence="2">
    <location>
        <position position="1"/>
    </location>
</feature>
<proteinExistence type="predicted"/>
<comment type="caution">
    <text evidence="2">The sequence shown here is derived from an EMBL/GenBank/DDBJ whole genome shotgun (WGS) entry which is preliminary data.</text>
</comment>
<accession>A0ABU1FWS7</accession>
<keyword evidence="3" id="KW-1185">Reference proteome</keyword>
<dbReference type="PANTHER" id="PTHR31528:SF3">
    <property type="entry name" value="THIAMINE BIOSYNTHESIS PROTEIN HI_0357-RELATED"/>
    <property type="match status" value="1"/>
</dbReference>
<dbReference type="Gene3D" id="3.40.190.10">
    <property type="entry name" value="Periplasmic binding protein-like II"/>
    <property type="match status" value="2"/>
</dbReference>
<dbReference type="InterPro" id="IPR027939">
    <property type="entry name" value="NMT1/THI5"/>
</dbReference>
<dbReference type="Proteomes" id="UP001260872">
    <property type="component" value="Unassembled WGS sequence"/>
</dbReference>
<dbReference type="Pfam" id="PF09084">
    <property type="entry name" value="NMT1"/>
    <property type="match status" value="1"/>
</dbReference>